<evidence type="ECO:0000313" key="5">
    <source>
        <dbReference type="EMBL" id="GLX71536.1"/>
    </source>
</evidence>
<keyword evidence="4" id="KW-0460">Magnesium</keyword>
<dbReference type="InterPro" id="IPR051400">
    <property type="entry name" value="HAD-like_hydrolase"/>
</dbReference>
<dbReference type="Proteomes" id="UP001157114">
    <property type="component" value="Unassembled WGS sequence"/>
</dbReference>
<organism evidence="5 6">
    <name type="scientific">Paenibacillus glycanilyticus</name>
    <dbReference type="NCBI Taxonomy" id="126569"/>
    <lineage>
        <taxon>Bacteria</taxon>
        <taxon>Bacillati</taxon>
        <taxon>Bacillota</taxon>
        <taxon>Bacilli</taxon>
        <taxon>Bacillales</taxon>
        <taxon>Paenibacillaceae</taxon>
        <taxon>Paenibacillus</taxon>
    </lineage>
</organism>
<dbReference type="NCBIfam" id="TIGR01509">
    <property type="entry name" value="HAD-SF-IA-v3"/>
    <property type="match status" value="1"/>
</dbReference>
<protein>
    <submittedName>
        <fullName evidence="5">Haloacid dehalogenase</fullName>
    </submittedName>
</protein>
<dbReference type="InterPro" id="IPR041492">
    <property type="entry name" value="HAD_2"/>
</dbReference>
<dbReference type="Gene3D" id="1.10.150.520">
    <property type="match status" value="1"/>
</dbReference>
<keyword evidence="3" id="KW-0378">Hydrolase</keyword>
<dbReference type="SFLD" id="SFLDG01129">
    <property type="entry name" value="C1.5:_HAD__Beta-PGM__Phosphata"/>
    <property type="match status" value="1"/>
</dbReference>
<sequence length="225" mass="25426">MRNLTAVIFDLDQTLLDKDCSLVRFADHQYDSFQLKIFGIDKAEFIHQFTLMNHVVRPKEEVYKELIELFQIDPSLITGMLEDLNRNFARYAVGYPGLIEMLEELKASSFQLGMITNGRVFYQRNKIQSLGIENFFDEIIISEAVGLRKPDPAIFQLALTKLGVAASQSVFVGDNLKADIIPAKELGMATIWKQKNTSNEAADIVCDDLRDMAGQIQKLMALKTG</sequence>
<comment type="cofactor">
    <cofactor evidence="1">
        <name>Mg(2+)</name>
        <dbReference type="ChEBI" id="CHEBI:18420"/>
    </cofactor>
</comment>
<dbReference type="PRINTS" id="PR00413">
    <property type="entry name" value="HADHALOGNASE"/>
</dbReference>
<dbReference type="InterPro" id="IPR023214">
    <property type="entry name" value="HAD_sf"/>
</dbReference>
<dbReference type="InterPro" id="IPR036412">
    <property type="entry name" value="HAD-like_sf"/>
</dbReference>
<dbReference type="SFLD" id="SFLDS00003">
    <property type="entry name" value="Haloacid_Dehalogenase"/>
    <property type="match status" value="1"/>
</dbReference>
<evidence type="ECO:0000256" key="4">
    <source>
        <dbReference type="ARBA" id="ARBA00022842"/>
    </source>
</evidence>
<evidence type="ECO:0000256" key="3">
    <source>
        <dbReference type="ARBA" id="ARBA00022801"/>
    </source>
</evidence>
<gene>
    <name evidence="5" type="ORF">MU1_58860</name>
</gene>
<dbReference type="EMBL" id="BSSQ01000035">
    <property type="protein sequence ID" value="GLX71536.1"/>
    <property type="molecule type" value="Genomic_DNA"/>
</dbReference>
<dbReference type="Gene3D" id="3.40.50.1000">
    <property type="entry name" value="HAD superfamily/HAD-like"/>
    <property type="match status" value="1"/>
</dbReference>
<dbReference type="RefSeq" id="WP_284242365.1">
    <property type="nucleotide sequence ID" value="NZ_BSSQ01000035.1"/>
</dbReference>
<dbReference type="SUPFAM" id="SSF56784">
    <property type="entry name" value="HAD-like"/>
    <property type="match status" value="1"/>
</dbReference>
<dbReference type="NCBIfam" id="TIGR01549">
    <property type="entry name" value="HAD-SF-IA-v1"/>
    <property type="match status" value="1"/>
</dbReference>
<reference evidence="5 6" key="1">
    <citation type="submission" date="2023-03" db="EMBL/GenBank/DDBJ databases">
        <title>Draft genome sequence of the bacteria which degrade cell wall of Tricholomamatutake.</title>
        <authorList>
            <person name="Konishi Y."/>
            <person name="Fukuta Y."/>
            <person name="Shirasaka N."/>
        </authorList>
    </citation>
    <scope>NUCLEOTIDE SEQUENCE [LARGE SCALE GENOMIC DNA]</scope>
    <source>
        <strain evidence="6">mu1</strain>
    </source>
</reference>
<evidence type="ECO:0000313" key="6">
    <source>
        <dbReference type="Proteomes" id="UP001157114"/>
    </source>
</evidence>
<comment type="caution">
    <text evidence="5">The sequence shown here is derived from an EMBL/GenBank/DDBJ whole genome shotgun (WGS) entry which is preliminary data.</text>
</comment>
<evidence type="ECO:0000256" key="1">
    <source>
        <dbReference type="ARBA" id="ARBA00001946"/>
    </source>
</evidence>
<evidence type="ECO:0000256" key="2">
    <source>
        <dbReference type="ARBA" id="ARBA00022723"/>
    </source>
</evidence>
<proteinExistence type="predicted"/>
<keyword evidence="2" id="KW-0479">Metal-binding</keyword>
<dbReference type="InterPro" id="IPR006439">
    <property type="entry name" value="HAD-SF_hydro_IA"/>
</dbReference>
<dbReference type="PANTHER" id="PTHR46470:SF2">
    <property type="entry name" value="GLYCERALDEHYDE 3-PHOSPHATE PHOSPHATASE"/>
    <property type="match status" value="1"/>
</dbReference>
<dbReference type="PANTHER" id="PTHR46470">
    <property type="entry name" value="N-ACYLNEURAMINATE-9-PHOSPHATASE"/>
    <property type="match status" value="1"/>
</dbReference>
<dbReference type="Pfam" id="PF13419">
    <property type="entry name" value="HAD_2"/>
    <property type="match status" value="1"/>
</dbReference>
<accession>A0ABQ6GKT7</accession>
<name>A0ABQ6GKT7_9BACL</name>
<keyword evidence="6" id="KW-1185">Reference proteome</keyword>